<feature type="non-terminal residue" evidence="2">
    <location>
        <position position="1"/>
    </location>
</feature>
<feature type="domain" description="Origin recognition complex subunit 3 winged helix C-terminal" evidence="1">
    <location>
        <begin position="7"/>
        <end position="52"/>
    </location>
</feature>
<sequence>SFASLVEEQEIVDNDKDKSILARFVHGLAELDYLGFTKTSLQRSFHATKLTWDN</sequence>
<reference evidence="2" key="1">
    <citation type="submission" date="2021-02" db="EMBL/GenBank/DDBJ databases">
        <authorList>
            <person name="Nowell W R."/>
        </authorList>
    </citation>
    <scope>NUCLEOTIDE SEQUENCE</scope>
</reference>
<evidence type="ECO:0000259" key="1">
    <source>
        <dbReference type="Pfam" id="PF18137"/>
    </source>
</evidence>
<dbReference type="Proteomes" id="UP000663881">
    <property type="component" value="Unassembled WGS sequence"/>
</dbReference>
<name>A0A820PAI4_9BILA</name>
<comment type="caution">
    <text evidence="2">The sequence shown here is derived from an EMBL/GenBank/DDBJ whole genome shotgun (WGS) entry which is preliminary data.</text>
</comment>
<accession>A0A820PAI4</accession>
<dbReference type="Pfam" id="PF18137">
    <property type="entry name" value="WHD_ORC"/>
    <property type="match status" value="1"/>
</dbReference>
<protein>
    <recommendedName>
        <fullName evidence="1">Origin recognition complex subunit 3 winged helix C-terminal domain-containing protein</fullName>
    </recommendedName>
</protein>
<proteinExistence type="predicted"/>
<organism evidence="2 3">
    <name type="scientific">Adineta steineri</name>
    <dbReference type="NCBI Taxonomy" id="433720"/>
    <lineage>
        <taxon>Eukaryota</taxon>
        <taxon>Metazoa</taxon>
        <taxon>Spiralia</taxon>
        <taxon>Gnathifera</taxon>
        <taxon>Rotifera</taxon>
        <taxon>Eurotatoria</taxon>
        <taxon>Bdelloidea</taxon>
        <taxon>Adinetida</taxon>
        <taxon>Adinetidae</taxon>
        <taxon>Adineta</taxon>
    </lineage>
</organism>
<dbReference type="AlphaFoldDB" id="A0A820PAI4"/>
<dbReference type="InterPro" id="IPR040855">
    <property type="entry name" value="ORC_WH_C"/>
</dbReference>
<evidence type="ECO:0000313" key="2">
    <source>
        <dbReference type="EMBL" id="CAF4401935.1"/>
    </source>
</evidence>
<dbReference type="EMBL" id="CAJOAY010027886">
    <property type="protein sequence ID" value="CAF4401935.1"/>
    <property type="molecule type" value="Genomic_DNA"/>
</dbReference>
<gene>
    <name evidence="2" type="ORF">OKA104_LOCUS51446</name>
</gene>
<evidence type="ECO:0000313" key="3">
    <source>
        <dbReference type="Proteomes" id="UP000663881"/>
    </source>
</evidence>